<dbReference type="EMBL" id="RAQQ01000056">
    <property type="protein sequence ID" value="RKF20956.1"/>
    <property type="molecule type" value="Genomic_DNA"/>
</dbReference>
<proteinExistence type="predicted"/>
<dbReference type="Proteomes" id="UP000285744">
    <property type="component" value="Unassembled WGS sequence"/>
</dbReference>
<protein>
    <submittedName>
        <fullName evidence="1">Uncharacterized protein</fullName>
    </submittedName>
</protein>
<evidence type="ECO:0000313" key="2">
    <source>
        <dbReference type="Proteomes" id="UP000285744"/>
    </source>
</evidence>
<gene>
    <name evidence="1" type="ORF">D7I43_31705</name>
</gene>
<evidence type="ECO:0000313" key="1">
    <source>
        <dbReference type="EMBL" id="RKF20956.1"/>
    </source>
</evidence>
<sequence length="72" mass="7823">MLRIARIHESVTEITAKSLGAIPVSELRTATVLRFTPSDMAMFKGVLESWQTKLPDGETRRAIGGLLGGQIV</sequence>
<dbReference type="AlphaFoldDB" id="A0A420EK37"/>
<reference evidence="1 2" key="1">
    <citation type="journal article" date="2018" name="Int. J. Syst. Evol. Microbiol.">
        <title>Micromonospora globbae sp. nov., an endophytic actinomycete isolated from roots of Globba winitii C. H. Wright.</title>
        <authorList>
            <person name="Kuncharoen N."/>
            <person name="Pittayakhajonwut P."/>
            <person name="Tanasupawat S."/>
        </authorList>
    </citation>
    <scope>NUCLEOTIDE SEQUENCE [LARGE SCALE GENOMIC DNA]</scope>
    <source>
        <strain evidence="1 2">WPS1-2</strain>
    </source>
</reference>
<organism evidence="1 2">
    <name type="scientific">Micromonospora globbae</name>
    <dbReference type="NCBI Taxonomy" id="1894969"/>
    <lineage>
        <taxon>Bacteria</taxon>
        <taxon>Bacillati</taxon>
        <taxon>Actinomycetota</taxon>
        <taxon>Actinomycetes</taxon>
        <taxon>Micromonosporales</taxon>
        <taxon>Micromonosporaceae</taxon>
        <taxon>Micromonospora</taxon>
    </lineage>
</organism>
<comment type="caution">
    <text evidence="1">The sequence shown here is derived from an EMBL/GenBank/DDBJ whole genome shotgun (WGS) entry which is preliminary data.</text>
</comment>
<accession>A0A420EK37</accession>
<name>A0A420EK37_9ACTN</name>